<accession>A0ABR7CWX1</accession>
<name>A0ABR7CWX1_9BACT</name>
<proteinExistence type="predicted"/>
<organism evidence="1 2">
    <name type="scientific">Butyricimonas hominis</name>
    <dbReference type="NCBI Taxonomy" id="2763032"/>
    <lineage>
        <taxon>Bacteria</taxon>
        <taxon>Pseudomonadati</taxon>
        <taxon>Bacteroidota</taxon>
        <taxon>Bacteroidia</taxon>
        <taxon>Bacteroidales</taxon>
        <taxon>Odoribacteraceae</taxon>
        <taxon>Butyricimonas</taxon>
    </lineage>
</organism>
<protein>
    <submittedName>
        <fullName evidence="1">Uncharacterized protein</fullName>
    </submittedName>
</protein>
<comment type="caution">
    <text evidence="1">The sequence shown here is derived from an EMBL/GenBank/DDBJ whole genome shotgun (WGS) entry which is preliminary data.</text>
</comment>
<gene>
    <name evidence="1" type="ORF">H8S64_03550</name>
</gene>
<dbReference type="EMBL" id="JACOOH010000002">
    <property type="protein sequence ID" value="MBC5620169.1"/>
    <property type="molecule type" value="Genomic_DNA"/>
</dbReference>
<dbReference type="RefSeq" id="WP_186975013.1">
    <property type="nucleotide sequence ID" value="NZ_JACOOH010000002.1"/>
</dbReference>
<evidence type="ECO:0000313" key="1">
    <source>
        <dbReference type="EMBL" id="MBC5620169.1"/>
    </source>
</evidence>
<sequence length="216" mass="25455">MKTEDESNERPRKYRVNGITFYYRNGKLCAMPSTREKTKKTPTEKQIESREALEIATDCAINFFRTNGILCIAWDAYAKLFRKNRLDIFKMINYPVLDAKLLGVDYFPDFFFCKGKLVPPRETRVNREDLLLFPTWEHPDREYGLSNPDDLLMMGYFYESRPDIPLLVMTDVTRGERFAQIQLPDLGYPSTETLHLYLFFCSPDWTTFSDSRYVKA</sequence>
<dbReference type="Proteomes" id="UP000646484">
    <property type="component" value="Unassembled WGS sequence"/>
</dbReference>
<keyword evidence="2" id="KW-1185">Reference proteome</keyword>
<reference evidence="1 2" key="1">
    <citation type="submission" date="2020-08" db="EMBL/GenBank/DDBJ databases">
        <title>Genome public.</title>
        <authorList>
            <person name="Liu C."/>
            <person name="Sun Q."/>
        </authorList>
    </citation>
    <scope>NUCLEOTIDE SEQUENCE [LARGE SCALE GENOMIC DNA]</scope>
    <source>
        <strain evidence="1 2">NSJ-56</strain>
    </source>
</reference>
<evidence type="ECO:0000313" key="2">
    <source>
        <dbReference type="Proteomes" id="UP000646484"/>
    </source>
</evidence>